<dbReference type="EMBL" id="JACXAE010000128">
    <property type="protein sequence ID" value="MBD2778558.1"/>
    <property type="molecule type" value="Genomic_DNA"/>
</dbReference>
<keyword evidence="3" id="KW-1185">Reference proteome</keyword>
<feature type="transmembrane region" description="Helical" evidence="1">
    <location>
        <begin position="110"/>
        <end position="127"/>
    </location>
</feature>
<evidence type="ECO:0000313" key="3">
    <source>
        <dbReference type="Proteomes" id="UP000629098"/>
    </source>
</evidence>
<sequence length="171" mass="20645">MHQPNYKQNDGQFSHIMPVWKFCTLYIFTAGIYQLPWAHKQWKFIKERENLNISAWFRSWFLPIFLYNLAQKVFALAEEQGYREKRSPFQVTLLYWVFCVLYRLPAPLWLLSLLAFLPLLSILKAINFYWEQQQPNMPVQENFTKREIVWIGFGVILWLLVIIGWLLPNQT</sequence>
<dbReference type="AlphaFoldDB" id="A0A8J6Y2X0"/>
<gene>
    <name evidence="2" type="ORF">ICL16_42590</name>
</gene>
<protein>
    <submittedName>
        <fullName evidence="2">Uncharacterized protein</fullName>
    </submittedName>
</protein>
<dbReference type="Proteomes" id="UP000629098">
    <property type="component" value="Unassembled WGS sequence"/>
</dbReference>
<evidence type="ECO:0000313" key="2">
    <source>
        <dbReference type="EMBL" id="MBD2778558.1"/>
    </source>
</evidence>
<dbReference type="RefSeq" id="WP_190838388.1">
    <property type="nucleotide sequence ID" value="NZ_CAWPPI010000128.1"/>
</dbReference>
<organism evidence="2 3">
    <name type="scientific">Iningainema tapete BLCC-T55</name>
    <dbReference type="NCBI Taxonomy" id="2748662"/>
    <lineage>
        <taxon>Bacteria</taxon>
        <taxon>Bacillati</taxon>
        <taxon>Cyanobacteriota</taxon>
        <taxon>Cyanophyceae</taxon>
        <taxon>Nostocales</taxon>
        <taxon>Scytonemataceae</taxon>
        <taxon>Iningainema tapete</taxon>
    </lineage>
</organism>
<keyword evidence="1" id="KW-0812">Transmembrane</keyword>
<feature type="transmembrane region" description="Helical" evidence="1">
    <location>
        <begin position="148"/>
        <end position="167"/>
    </location>
</feature>
<keyword evidence="1" id="KW-0472">Membrane</keyword>
<proteinExistence type="predicted"/>
<evidence type="ECO:0000256" key="1">
    <source>
        <dbReference type="SAM" id="Phobius"/>
    </source>
</evidence>
<name>A0A8J6Y2X0_9CYAN</name>
<comment type="caution">
    <text evidence="2">The sequence shown here is derived from an EMBL/GenBank/DDBJ whole genome shotgun (WGS) entry which is preliminary data.</text>
</comment>
<keyword evidence="1" id="KW-1133">Transmembrane helix</keyword>
<accession>A0A8J6Y2X0</accession>
<feature type="transmembrane region" description="Helical" evidence="1">
    <location>
        <begin position="12"/>
        <end position="35"/>
    </location>
</feature>
<reference evidence="2" key="1">
    <citation type="submission" date="2020-09" db="EMBL/GenBank/DDBJ databases">
        <title>Iningainema tapete sp. nov. (Scytonemataceae, Cyanobacteria) from greenhouses in central Florida (USA) produces two types of nodularin with biosynthetic potential for microcystin-LR and anabaenopeptins.</title>
        <authorList>
            <person name="Berthold D.E."/>
            <person name="Lefler F.W."/>
            <person name="Huang I.-S."/>
            <person name="Abdulla H."/>
            <person name="Zimba P.V."/>
            <person name="Laughinghouse H.D. IV."/>
        </authorList>
    </citation>
    <scope>NUCLEOTIDE SEQUENCE</scope>
    <source>
        <strain evidence="2">BLCCT55</strain>
    </source>
</reference>